<dbReference type="InterPro" id="IPR014710">
    <property type="entry name" value="RmlC-like_jellyroll"/>
</dbReference>
<keyword evidence="1 6" id="KW-0597">Phosphoprotein</keyword>
<dbReference type="Pfam" id="PF13545">
    <property type="entry name" value="HTH_Crp_2"/>
    <property type="match status" value="1"/>
</dbReference>
<proteinExistence type="predicted"/>
<evidence type="ECO:0000313" key="10">
    <source>
        <dbReference type="EMBL" id="MCA6073255.1"/>
    </source>
</evidence>
<dbReference type="InterPro" id="IPR012318">
    <property type="entry name" value="HTH_CRP"/>
</dbReference>
<evidence type="ECO:0000256" key="3">
    <source>
        <dbReference type="ARBA" id="ARBA00023015"/>
    </source>
</evidence>
<feature type="modified residue" description="4-aspartylphosphate" evidence="6">
    <location>
        <position position="52"/>
    </location>
</feature>
<dbReference type="InterPro" id="IPR036390">
    <property type="entry name" value="WH_DNA-bd_sf"/>
</dbReference>
<dbReference type="CDD" id="cd17574">
    <property type="entry name" value="REC_OmpR"/>
    <property type="match status" value="1"/>
</dbReference>
<dbReference type="Pfam" id="PF00072">
    <property type="entry name" value="Response_reg"/>
    <property type="match status" value="1"/>
</dbReference>
<accession>A0A9X1HLN3</accession>
<dbReference type="SUPFAM" id="SSF46785">
    <property type="entry name" value="Winged helix' DNA-binding domain"/>
    <property type="match status" value="1"/>
</dbReference>
<gene>
    <name evidence="10" type="ORF">LDX50_00155</name>
</gene>
<dbReference type="SUPFAM" id="SSF52172">
    <property type="entry name" value="CheY-like"/>
    <property type="match status" value="1"/>
</dbReference>
<sequence length="354" mass="40822">MRRILIIEDNADIRENISEILELAGYETITAPDGKRGIEIAQQELPDLIICDIMMPELDGYGVLHILNKREETARIPFIFLTAKTERADMRKGMVMGADDYITKPFDDTELMDAIEARLKKQDLVKKEYESGADGIKDFIKDVKDLFHYIEDKDLHKVRSYRKKNDVYQAGDYPHHLYYVQSGKIKTFRTNLDGKELITGIYSKGDFLGYEAILKNESFSDHAMALEDSELLIIPRDVFQQLVLANRDIAQKFIELLSQKVDEKEEQLLHLAYNTVRQRTAEALLTLYNKMDDPDHTLKISREDLSNMVGTATESVIRVISDFKDEGILDSQGGKLTIKEKEKLEQIMKWHIAR</sequence>
<dbReference type="PANTHER" id="PTHR48111">
    <property type="entry name" value="REGULATOR OF RPOS"/>
    <property type="match status" value="1"/>
</dbReference>
<keyword evidence="11" id="KW-1185">Reference proteome</keyword>
<dbReference type="Gene3D" id="2.60.120.10">
    <property type="entry name" value="Jelly Rolls"/>
    <property type="match status" value="1"/>
</dbReference>
<dbReference type="GO" id="GO:0032993">
    <property type="term" value="C:protein-DNA complex"/>
    <property type="evidence" value="ECO:0007669"/>
    <property type="project" value="TreeGrafter"/>
</dbReference>
<keyword evidence="2" id="KW-0902">Two-component regulatory system</keyword>
<dbReference type="PROSITE" id="PS51063">
    <property type="entry name" value="HTH_CRP_2"/>
    <property type="match status" value="1"/>
</dbReference>
<dbReference type="GO" id="GO:0005829">
    <property type="term" value="C:cytosol"/>
    <property type="evidence" value="ECO:0007669"/>
    <property type="project" value="TreeGrafter"/>
</dbReference>
<comment type="caution">
    <text evidence="10">The sequence shown here is derived from an EMBL/GenBank/DDBJ whole genome shotgun (WGS) entry which is preliminary data.</text>
</comment>
<feature type="domain" description="Response regulatory" evidence="8">
    <location>
        <begin position="3"/>
        <end position="119"/>
    </location>
</feature>
<feature type="domain" description="HTH crp-type" evidence="9">
    <location>
        <begin position="274"/>
        <end position="342"/>
    </location>
</feature>
<dbReference type="Gene3D" id="3.40.50.2300">
    <property type="match status" value="1"/>
</dbReference>
<dbReference type="Proteomes" id="UP001139409">
    <property type="component" value="Unassembled WGS sequence"/>
</dbReference>
<dbReference type="PROSITE" id="PS50042">
    <property type="entry name" value="CNMP_BINDING_3"/>
    <property type="match status" value="1"/>
</dbReference>
<evidence type="ECO:0000256" key="2">
    <source>
        <dbReference type="ARBA" id="ARBA00023012"/>
    </source>
</evidence>
<dbReference type="InterPro" id="IPR018490">
    <property type="entry name" value="cNMP-bd_dom_sf"/>
</dbReference>
<evidence type="ECO:0000259" key="7">
    <source>
        <dbReference type="PROSITE" id="PS50042"/>
    </source>
</evidence>
<evidence type="ECO:0000256" key="1">
    <source>
        <dbReference type="ARBA" id="ARBA00022553"/>
    </source>
</evidence>
<dbReference type="PROSITE" id="PS50110">
    <property type="entry name" value="RESPONSE_REGULATORY"/>
    <property type="match status" value="1"/>
</dbReference>
<dbReference type="PRINTS" id="PR00034">
    <property type="entry name" value="HTHCRP"/>
</dbReference>
<dbReference type="InterPro" id="IPR036388">
    <property type="entry name" value="WH-like_DNA-bd_sf"/>
</dbReference>
<dbReference type="SMART" id="SM00100">
    <property type="entry name" value="cNMP"/>
    <property type="match status" value="1"/>
</dbReference>
<keyword evidence="4" id="KW-0238">DNA-binding</keyword>
<organism evidence="10 11">
    <name type="scientific">Fulvivirga sedimenti</name>
    <dbReference type="NCBI Taxonomy" id="2879465"/>
    <lineage>
        <taxon>Bacteria</taxon>
        <taxon>Pseudomonadati</taxon>
        <taxon>Bacteroidota</taxon>
        <taxon>Cytophagia</taxon>
        <taxon>Cytophagales</taxon>
        <taxon>Fulvivirgaceae</taxon>
        <taxon>Fulvivirga</taxon>
    </lineage>
</organism>
<keyword evidence="3" id="KW-0805">Transcription regulation</keyword>
<dbReference type="GO" id="GO:0006355">
    <property type="term" value="P:regulation of DNA-templated transcription"/>
    <property type="evidence" value="ECO:0007669"/>
    <property type="project" value="InterPro"/>
</dbReference>
<reference evidence="10" key="1">
    <citation type="submission" date="2021-09" db="EMBL/GenBank/DDBJ databases">
        <title>Fulvivirga sp. isolated from coastal sediment.</title>
        <authorList>
            <person name="Yu H."/>
        </authorList>
    </citation>
    <scope>NUCLEOTIDE SEQUENCE</scope>
    <source>
        <strain evidence="10">1062</strain>
    </source>
</reference>
<dbReference type="InterPro" id="IPR000595">
    <property type="entry name" value="cNMP-bd_dom"/>
</dbReference>
<dbReference type="PANTHER" id="PTHR48111:SF1">
    <property type="entry name" value="TWO-COMPONENT RESPONSE REGULATOR ORR33"/>
    <property type="match status" value="1"/>
</dbReference>
<evidence type="ECO:0000259" key="8">
    <source>
        <dbReference type="PROSITE" id="PS50110"/>
    </source>
</evidence>
<dbReference type="RefSeq" id="WP_225696374.1">
    <property type="nucleotide sequence ID" value="NZ_JAIXNE010000001.1"/>
</dbReference>
<protein>
    <submittedName>
        <fullName evidence="10">Response regulator</fullName>
    </submittedName>
</protein>
<dbReference type="GO" id="GO:0000976">
    <property type="term" value="F:transcription cis-regulatory region binding"/>
    <property type="evidence" value="ECO:0007669"/>
    <property type="project" value="TreeGrafter"/>
</dbReference>
<dbReference type="InterPro" id="IPR001789">
    <property type="entry name" value="Sig_transdc_resp-reg_receiver"/>
</dbReference>
<keyword evidence="5" id="KW-0804">Transcription</keyword>
<name>A0A9X1HLN3_9BACT</name>
<dbReference type="Pfam" id="PF00027">
    <property type="entry name" value="cNMP_binding"/>
    <property type="match status" value="1"/>
</dbReference>
<dbReference type="InterPro" id="IPR011006">
    <property type="entry name" value="CheY-like_superfamily"/>
</dbReference>
<dbReference type="Gene3D" id="1.10.10.10">
    <property type="entry name" value="Winged helix-like DNA-binding domain superfamily/Winged helix DNA-binding domain"/>
    <property type="match status" value="1"/>
</dbReference>
<evidence type="ECO:0000256" key="5">
    <source>
        <dbReference type="ARBA" id="ARBA00023163"/>
    </source>
</evidence>
<evidence type="ECO:0000259" key="9">
    <source>
        <dbReference type="PROSITE" id="PS51063"/>
    </source>
</evidence>
<feature type="domain" description="Cyclic nucleotide-binding" evidence="7">
    <location>
        <begin position="159"/>
        <end position="260"/>
    </location>
</feature>
<evidence type="ECO:0000256" key="4">
    <source>
        <dbReference type="ARBA" id="ARBA00023125"/>
    </source>
</evidence>
<dbReference type="AlphaFoldDB" id="A0A9X1HLN3"/>
<dbReference type="InterPro" id="IPR039420">
    <property type="entry name" value="WalR-like"/>
</dbReference>
<dbReference type="SMART" id="SM00448">
    <property type="entry name" value="REC"/>
    <property type="match status" value="1"/>
</dbReference>
<dbReference type="SUPFAM" id="SSF51206">
    <property type="entry name" value="cAMP-binding domain-like"/>
    <property type="match status" value="1"/>
</dbReference>
<dbReference type="SMART" id="SM00419">
    <property type="entry name" value="HTH_CRP"/>
    <property type="match status" value="1"/>
</dbReference>
<evidence type="ECO:0000256" key="6">
    <source>
        <dbReference type="PROSITE-ProRule" id="PRU00169"/>
    </source>
</evidence>
<evidence type="ECO:0000313" key="11">
    <source>
        <dbReference type="Proteomes" id="UP001139409"/>
    </source>
</evidence>
<dbReference type="GO" id="GO:0000156">
    <property type="term" value="F:phosphorelay response regulator activity"/>
    <property type="evidence" value="ECO:0007669"/>
    <property type="project" value="TreeGrafter"/>
</dbReference>
<dbReference type="EMBL" id="JAIXNE010000001">
    <property type="protein sequence ID" value="MCA6073255.1"/>
    <property type="molecule type" value="Genomic_DNA"/>
</dbReference>
<dbReference type="CDD" id="cd00038">
    <property type="entry name" value="CAP_ED"/>
    <property type="match status" value="1"/>
</dbReference>